<accession>A0A1M7B8N9</accession>
<gene>
    <name evidence="2" type="ORF">BBH99_08225</name>
    <name evidence="3" type="ORF">SAMN05444407_104266</name>
</gene>
<feature type="compositionally biased region" description="Low complexity" evidence="1">
    <location>
        <begin position="234"/>
        <end position="243"/>
    </location>
</feature>
<feature type="compositionally biased region" description="Low complexity" evidence="1">
    <location>
        <begin position="259"/>
        <end position="269"/>
    </location>
</feature>
<evidence type="ECO:0000313" key="5">
    <source>
        <dbReference type="Proteomes" id="UP000184069"/>
    </source>
</evidence>
<evidence type="ECO:0000313" key="4">
    <source>
        <dbReference type="Proteomes" id="UP000093508"/>
    </source>
</evidence>
<evidence type="ECO:0008006" key="6">
    <source>
        <dbReference type="Google" id="ProtNLM"/>
    </source>
</evidence>
<dbReference type="Proteomes" id="UP000184069">
    <property type="component" value="Unassembled WGS sequence"/>
</dbReference>
<evidence type="ECO:0000313" key="3">
    <source>
        <dbReference type="EMBL" id="SHL51009.1"/>
    </source>
</evidence>
<dbReference type="AlphaFoldDB" id="A0A1M7B8N9"/>
<keyword evidence="4" id="KW-1185">Reference proteome</keyword>
<evidence type="ECO:0000313" key="2">
    <source>
        <dbReference type="EMBL" id="OCA78577.1"/>
    </source>
</evidence>
<dbReference type="OrthoDB" id="961266at2"/>
<dbReference type="STRING" id="1423959.SAMN05444407_104266"/>
<evidence type="ECO:0000256" key="1">
    <source>
        <dbReference type="SAM" id="MobiDB-lite"/>
    </source>
</evidence>
<dbReference type="Proteomes" id="UP000093508">
    <property type="component" value="Unassembled WGS sequence"/>
</dbReference>
<reference evidence="2 4" key="1">
    <citation type="submission" date="2016-07" db="EMBL/GenBank/DDBJ databases">
        <authorList>
            <person name="Jeong J.-J."/>
            <person name="Kim D.W."/>
            <person name="Sang M.K."/>
            <person name="Choi I.-G."/>
            <person name="Kim K.D."/>
        </authorList>
    </citation>
    <scope>NUCLEOTIDE SEQUENCE [LARGE SCALE GENOMIC DNA]</scope>
    <source>
        <strain evidence="2 4">C-26</strain>
    </source>
</reference>
<dbReference type="EMBL" id="FRBM01000004">
    <property type="protein sequence ID" value="SHL51009.1"/>
    <property type="molecule type" value="Genomic_DNA"/>
</dbReference>
<protein>
    <recommendedName>
        <fullName evidence="6">Peptidoglycan binding domain-containing protein</fullName>
    </recommendedName>
</protein>
<sequence length="885" mass="100090">MGKLTIIGNDKPVIGKQEMYSVAAINGWLNPLQPIKNPLQVPKAHWEVMVQTKTGWRKGGSDKEGQIVPYKFGQKSLLHKGIKIVVQQGNDKGELIVHPQRAKEPKITRVELLDANYKPIPKGKKLSYKDTIIARAYCVEMFGMNIAFTLWEDDAQGEGHNPTVNALNKINPVPVLSRVNEKGMAEAVFRLPFYTMAVLIANARTASGDKNEGSTHEYYVTADVVSKHIQKASPNVNVVNPTYNPEPPRKREAPKGHTPSPAKPKTTPAPEKPKPKPDSPKFPITTGGKKSDDPQGKILSAEFVDKAGNRLHSSKVGTTVFMKITAKDMKNKKVKVKIWEEDNIKWTNDPIFEKDYELLYDTNFIWIVLTKKMFIEGNDGGSDSAKQDYFIEVIHNDISVKSAAIPVSADAEPTKVESGDSAAMVEKTKLKTKNCGGKYCIDKNSPPSELIREINIRLAGFGGNVPTDKFTDRTERMIKQFQRDYMKVPETGKICGNVLKAIDDFQQKYIIDFDDVKCPCGKCKGFGNDKFPEQKQNSKIAELKRKYEYPGIHRSLIWALRAAMFYTTVIEKDLKYSVKCIFSGYRCWINNDIHNRRSTNHMGKALDLHFNKNGKRTQVPKDIEEVRQKIFVKYLGNQVRWNETNKFSLEPGVAAYKGEFIASTWIHYDVRQFELKYLADEYFVKNINQVNGESILTLANKIHPNTCNCMEGGEVKQINSLAIVPKKKNNGFTIEDAEAALKIINARYGKEMAQTIEKIYRWETGHFKSGQYVNCGSPGMEAFGEAPSYGWNSDVYTKYPEYIPVGLWEKYENKGKSGQGGNKQITDRAKKYIMFPSVEAGMSYIAEFILRYDGNVGRWHSKDLIIQKNYIKDINTTIPKISNNF</sequence>
<dbReference type="EMBL" id="MAYF01000190">
    <property type="protein sequence ID" value="OCA78577.1"/>
    <property type="molecule type" value="Genomic_DNA"/>
</dbReference>
<organism evidence="3 5">
    <name type="scientific">Chryseobacterium contaminans</name>
    <dbReference type="NCBI Taxonomy" id="1423959"/>
    <lineage>
        <taxon>Bacteria</taxon>
        <taxon>Pseudomonadati</taxon>
        <taxon>Bacteroidota</taxon>
        <taxon>Flavobacteriia</taxon>
        <taxon>Flavobacteriales</taxon>
        <taxon>Weeksellaceae</taxon>
        <taxon>Chryseobacterium group</taxon>
        <taxon>Chryseobacterium</taxon>
    </lineage>
</organism>
<reference evidence="3 5" key="2">
    <citation type="submission" date="2016-11" db="EMBL/GenBank/DDBJ databases">
        <authorList>
            <person name="Jaros S."/>
            <person name="Januszkiewicz K."/>
            <person name="Wedrychowicz H."/>
        </authorList>
    </citation>
    <scope>NUCLEOTIDE SEQUENCE [LARGE SCALE GENOMIC DNA]</scope>
    <source>
        <strain evidence="3 5">DSM 27621</strain>
    </source>
</reference>
<name>A0A1M7B8N9_9FLAO</name>
<dbReference type="RefSeq" id="WP_066695624.1">
    <property type="nucleotide sequence ID" value="NZ_FRBM01000004.1"/>
</dbReference>
<proteinExistence type="predicted"/>
<feature type="region of interest" description="Disordered" evidence="1">
    <location>
        <begin position="231"/>
        <end position="296"/>
    </location>
</feature>